<evidence type="ECO:0000256" key="7">
    <source>
        <dbReference type="ARBA" id="ARBA00023316"/>
    </source>
</evidence>
<evidence type="ECO:0000256" key="8">
    <source>
        <dbReference type="RuleBase" id="RU361169"/>
    </source>
</evidence>
<sequence length="201" mass="21850">MYNNNTMSLGIGTRLLLLLLLSIFCFDAVVFTGAGGQGFEIEARRPILHHKGNGSFLFDVKSFGARADGRTDDSEAFIEAWKEACQATGKVKLLIPKGLYLIGPVKFAGPCKNVSSLTVYMKTYEIMVDGSNLETKFQGYLKATAELSKYGSGTGWVEFGWLERLTLTGGGTFDGQGAKAWPYNNCTNDSNCKLLPTVCSV</sequence>
<dbReference type="GO" id="GO:0005975">
    <property type="term" value="P:carbohydrate metabolic process"/>
    <property type="evidence" value="ECO:0007669"/>
    <property type="project" value="InterPro"/>
</dbReference>
<name>A0AAV1R7Q8_9ROSI</name>
<feature type="chain" id="PRO_5043348391" description="Polygalacturonase" evidence="9">
    <location>
        <begin position="29"/>
        <end position="201"/>
    </location>
</feature>
<feature type="signal peptide" evidence="9">
    <location>
        <begin position="1"/>
        <end position="28"/>
    </location>
</feature>
<organism evidence="10 11">
    <name type="scientific">Dovyalis caffra</name>
    <dbReference type="NCBI Taxonomy" id="77055"/>
    <lineage>
        <taxon>Eukaryota</taxon>
        <taxon>Viridiplantae</taxon>
        <taxon>Streptophyta</taxon>
        <taxon>Embryophyta</taxon>
        <taxon>Tracheophyta</taxon>
        <taxon>Spermatophyta</taxon>
        <taxon>Magnoliopsida</taxon>
        <taxon>eudicotyledons</taxon>
        <taxon>Gunneridae</taxon>
        <taxon>Pentapetalae</taxon>
        <taxon>rosids</taxon>
        <taxon>fabids</taxon>
        <taxon>Malpighiales</taxon>
        <taxon>Salicaceae</taxon>
        <taxon>Flacourtieae</taxon>
        <taxon>Dovyalis</taxon>
    </lineage>
</organism>
<keyword evidence="5 8" id="KW-0378">Hydrolase</keyword>
<evidence type="ECO:0000256" key="4">
    <source>
        <dbReference type="ARBA" id="ARBA00022525"/>
    </source>
</evidence>
<keyword evidence="6 8" id="KW-0326">Glycosidase</keyword>
<evidence type="ECO:0008006" key="12">
    <source>
        <dbReference type="Google" id="ProtNLM"/>
    </source>
</evidence>
<dbReference type="GO" id="GO:0004650">
    <property type="term" value="F:polygalacturonase activity"/>
    <property type="evidence" value="ECO:0007669"/>
    <property type="project" value="InterPro"/>
</dbReference>
<dbReference type="InterPro" id="IPR011050">
    <property type="entry name" value="Pectin_lyase_fold/virulence"/>
</dbReference>
<comment type="caution">
    <text evidence="10">The sequence shown here is derived from an EMBL/GenBank/DDBJ whole genome shotgun (WGS) entry which is preliminary data.</text>
</comment>
<keyword evidence="9" id="KW-0732">Signal</keyword>
<proteinExistence type="inferred from homology"/>
<dbReference type="AlphaFoldDB" id="A0AAV1R7Q8"/>
<keyword evidence="3" id="KW-0134">Cell wall</keyword>
<evidence type="ECO:0000256" key="9">
    <source>
        <dbReference type="SAM" id="SignalP"/>
    </source>
</evidence>
<dbReference type="PANTHER" id="PTHR31375">
    <property type="match status" value="1"/>
</dbReference>
<keyword evidence="4" id="KW-0964">Secreted</keyword>
<evidence type="ECO:0000256" key="3">
    <source>
        <dbReference type="ARBA" id="ARBA00022512"/>
    </source>
</evidence>
<keyword evidence="7" id="KW-0961">Cell wall biogenesis/degradation</keyword>
<gene>
    <name evidence="10" type="ORF">DCAF_LOCUS6810</name>
</gene>
<dbReference type="InterPro" id="IPR012334">
    <property type="entry name" value="Pectin_lyas_fold"/>
</dbReference>
<dbReference type="SUPFAM" id="SSF51126">
    <property type="entry name" value="Pectin lyase-like"/>
    <property type="match status" value="1"/>
</dbReference>
<dbReference type="Proteomes" id="UP001314170">
    <property type="component" value="Unassembled WGS sequence"/>
</dbReference>
<comment type="similarity">
    <text evidence="2 8">Belongs to the glycosyl hydrolase 28 family.</text>
</comment>
<evidence type="ECO:0000256" key="2">
    <source>
        <dbReference type="ARBA" id="ARBA00008834"/>
    </source>
</evidence>
<dbReference type="Gene3D" id="2.160.20.10">
    <property type="entry name" value="Single-stranded right-handed beta-helix, Pectin lyase-like"/>
    <property type="match status" value="1"/>
</dbReference>
<keyword evidence="11" id="KW-1185">Reference proteome</keyword>
<dbReference type="GO" id="GO:0071555">
    <property type="term" value="P:cell wall organization"/>
    <property type="evidence" value="ECO:0007669"/>
    <property type="project" value="UniProtKB-KW"/>
</dbReference>
<evidence type="ECO:0000256" key="1">
    <source>
        <dbReference type="ARBA" id="ARBA00004191"/>
    </source>
</evidence>
<evidence type="ECO:0000313" key="10">
    <source>
        <dbReference type="EMBL" id="CAK7329062.1"/>
    </source>
</evidence>
<comment type="subcellular location">
    <subcellularLocation>
        <location evidence="1">Secreted</location>
        <location evidence="1">Cell wall</location>
    </subcellularLocation>
</comment>
<protein>
    <recommendedName>
        <fullName evidence="12">Polygalacturonase</fullName>
    </recommendedName>
</protein>
<reference evidence="10 11" key="1">
    <citation type="submission" date="2024-01" db="EMBL/GenBank/DDBJ databases">
        <authorList>
            <person name="Waweru B."/>
        </authorList>
    </citation>
    <scope>NUCLEOTIDE SEQUENCE [LARGE SCALE GENOMIC DNA]</scope>
</reference>
<evidence type="ECO:0000313" key="11">
    <source>
        <dbReference type="Proteomes" id="UP001314170"/>
    </source>
</evidence>
<evidence type="ECO:0000256" key="5">
    <source>
        <dbReference type="ARBA" id="ARBA00022801"/>
    </source>
</evidence>
<dbReference type="Pfam" id="PF00295">
    <property type="entry name" value="Glyco_hydro_28"/>
    <property type="match status" value="1"/>
</dbReference>
<dbReference type="InterPro" id="IPR000743">
    <property type="entry name" value="Glyco_hydro_28"/>
</dbReference>
<evidence type="ECO:0000256" key="6">
    <source>
        <dbReference type="ARBA" id="ARBA00023295"/>
    </source>
</evidence>
<dbReference type="EMBL" id="CAWUPB010000913">
    <property type="protein sequence ID" value="CAK7329062.1"/>
    <property type="molecule type" value="Genomic_DNA"/>
</dbReference>
<accession>A0AAV1R7Q8</accession>